<evidence type="ECO:0000313" key="3">
    <source>
        <dbReference type="EMBL" id="VEA71587.1"/>
    </source>
</evidence>
<keyword evidence="1" id="KW-0732">Signal</keyword>
<feature type="domain" description="Pilus formation protein N-terminal" evidence="2">
    <location>
        <begin position="35"/>
        <end position="104"/>
    </location>
</feature>
<evidence type="ECO:0000259" key="2">
    <source>
        <dbReference type="Pfam" id="PF13629"/>
    </source>
</evidence>
<evidence type="ECO:0000313" key="4">
    <source>
        <dbReference type="Proteomes" id="UP000271603"/>
    </source>
</evidence>
<feature type="chain" id="PRO_5019489673" evidence="1">
    <location>
        <begin position="36"/>
        <end position="194"/>
    </location>
</feature>
<feature type="signal peptide" evidence="1">
    <location>
        <begin position="1"/>
        <end position="35"/>
    </location>
</feature>
<organism evidence="3 4">
    <name type="scientific">Serratia rubidaea</name>
    <name type="common">Serratia marinorubra</name>
    <dbReference type="NCBI Taxonomy" id="61652"/>
    <lineage>
        <taxon>Bacteria</taxon>
        <taxon>Pseudomonadati</taxon>
        <taxon>Pseudomonadota</taxon>
        <taxon>Gammaproteobacteria</taxon>
        <taxon>Enterobacterales</taxon>
        <taxon>Yersiniaceae</taxon>
        <taxon>Serratia</taxon>
    </lineage>
</organism>
<proteinExistence type="predicted"/>
<evidence type="ECO:0000256" key="1">
    <source>
        <dbReference type="SAM" id="SignalP"/>
    </source>
</evidence>
<gene>
    <name evidence="3" type="ORF">NCTC9419_03151</name>
</gene>
<dbReference type="Pfam" id="PF13629">
    <property type="entry name" value="T2SS-T3SS_pil_N"/>
    <property type="match status" value="1"/>
</dbReference>
<dbReference type="AlphaFoldDB" id="A0A447QNM2"/>
<sequence>MKAQNKAVCWSAALAGALRCALTLAGIFLAHCSYAQEIYMNPGATQNIQVKGDIDTVFISAPEVVDYEVIGDRGLIIYARDSGRAELVAFDKDGEQIMKATLVVDALLSELQKHITEIAPDSQVTIQKMGKSYVISGTVATEEDRDKVYQIVGEGVGAQQQVTKKEIADVSGNSGGGGEGQNGSNWLNEVVYKG</sequence>
<dbReference type="EMBL" id="LR134155">
    <property type="protein sequence ID" value="VEA71587.1"/>
    <property type="molecule type" value="Genomic_DNA"/>
</dbReference>
<dbReference type="Proteomes" id="UP000271603">
    <property type="component" value="Chromosome"/>
</dbReference>
<accession>A0A447QNM2</accession>
<dbReference type="InterPro" id="IPR032789">
    <property type="entry name" value="T2SS-T3SS_pil_N"/>
</dbReference>
<reference evidence="3 4" key="1">
    <citation type="submission" date="2018-12" db="EMBL/GenBank/DDBJ databases">
        <authorList>
            <consortium name="Pathogen Informatics"/>
        </authorList>
    </citation>
    <scope>NUCLEOTIDE SEQUENCE [LARGE SCALE GENOMIC DNA]</scope>
    <source>
        <strain evidence="3 4">NCTC9419</strain>
    </source>
</reference>
<protein>
    <submittedName>
        <fullName evidence="3">Flp pilus assembly protein, secretin CpaC</fullName>
    </submittedName>
</protein>
<name>A0A447QNM2_SERRU</name>